<protein>
    <recommendedName>
        <fullName evidence="2">Flotillin-like</fullName>
    </recommendedName>
</protein>
<dbReference type="EMBL" id="JACGCM010001226">
    <property type="protein sequence ID" value="KAF6158318.1"/>
    <property type="molecule type" value="Genomic_DNA"/>
</dbReference>
<keyword evidence="2" id="KW-0472">Membrane</keyword>
<comment type="similarity">
    <text evidence="2">Belongs to the band 7/mec-2 family. Flotillin subfamily.</text>
</comment>
<keyword evidence="4" id="KW-1185">Reference proteome</keyword>
<gene>
    <name evidence="3" type="ORF">GIB67_022398</name>
</gene>
<sequence length="322" mass="36318">MYRVAAALEYLVITGYYIDDIKIAKKAWILSGQHRTTFDISPMNYIFEVLPMSAKKLSFLLLAVFTIGPRVDDFDSLLRYAKLLSSHDRYSNDVIELVQDIIEGETRVLTAGMTMEQALKGTKELKKEVYDKREANAQLTIKKDNWARDTKIDEVEASKAIALIDSELQREVEFKNDLTKTEKLRAHNLSKATADNEIKGLQSKISIGTNGGDSLVGGSGGVNLAMNEWGRGAQNRLKKSFDVTFFAWPVISNAREIKRSGLHLVEDRFKEKIRCLGEADKSLHMDLRGKEDDNKIVNLAKERNVPGGEKDIIIVILARYFS</sequence>
<evidence type="ECO:0000256" key="2">
    <source>
        <dbReference type="RuleBase" id="RU366054"/>
    </source>
</evidence>
<organism evidence="3 4">
    <name type="scientific">Kingdonia uniflora</name>
    <dbReference type="NCBI Taxonomy" id="39325"/>
    <lineage>
        <taxon>Eukaryota</taxon>
        <taxon>Viridiplantae</taxon>
        <taxon>Streptophyta</taxon>
        <taxon>Embryophyta</taxon>
        <taxon>Tracheophyta</taxon>
        <taxon>Spermatophyta</taxon>
        <taxon>Magnoliopsida</taxon>
        <taxon>Ranunculales</taxon>
        <taxon>Circaeasteraceae</taxon>
        <taxon>Kingdonia</taxon>
    </lineage>
</organism>
<comment type="caution">
    <text evidence="3">The sequence shown here is derived from an EMBL/GenBank/DDBJ whole genome shotgun (WGS) entry which is preliminary data.</text>
</comment>
<evidence type="ECO:0000313" key="3">
    <source>
        <dbReference type="EMBL" id="KAF6158318.1"/>
    </source>
</evidence>
<dbReference type="OrthoDB" id="6080404at2759"/>
<name>A0A7J7MUF2_9MAGN</name>
<reference evidence="3 4" key="1">
    <citation type="journal article" date="2020" name="IScience">
        <title>Genome Sequencing of the Endangered Kingdonia uniflora (Circaeasteraceae, Ranunculales) Reveals Potential Mechanisms of Evolutionary Specialization.</title>
        <authorList>
            <person name="Sun Y."/>
            <person name="Deng T."/>
            <person name="Zhang A."/>
            <person name="Moore M.J."/>
            <person name="Landis J.B."/>
            <person name="Lin N."/>
            <person name="Zhang H."/>
            <person name="Zhang X."/>
            <person name="Huang J."/>
            <person name="Zhang X."/>
            <person name="Sun H."/>
            <person name="Wang H."/>
        </authorList>
    </citation>
    <scope>NUCLEOTIDE SEQUENCE [LARGE SCALE GENOMIC DNA]</scope>
    <source>
        <strain evidence="3">TB1705</strain>
        <tissue evidence="3">Leaf</tissue>
    </source>
</reference>
<dbReference type="Gene3D" id="3.30.479.30">
    <property type="entry name" value="Band 7 domain"/>
    <property type="match status" value="1"/>
</dbReference>
<accession>A0A7J7MUF2</accession>
<dbReference type="PANTHER" id="PTHR13806">
    <property type="entry name" value="FLOTILLIN-RELATED"/>
    <property type="match status" value="1"/>
</dbReference>
<dbReference type="PANTHER" id="PTHR13806:SF31">
    <property type="entry name" value="FLOTILLIN-LIKE PROTEIN 1-RELATED"/>
    <property type="match status" value="1"/>
</dbReference>
<dbReference type="GO" id="GO:0012505">
    <property type="term" value="C:endomembrane system"/>
    <property type="evidence" value="ECO:0007669"/>
    <property type="project" value="UniProtKB-SubCell"/>
</dbReference>
<evidence type="ECO:0000256" key="1">
    <source>
        <dbReference type="ARBA" id="ARBA00004308"/>
    </source>
</evidence>
<dbReference type="SUPFAM" id="SSF117892">
    <property type="entry name" value="Band 7/SPFH domain"/>
    <property type="match status" value="1"/>
</dbReference>
<dbReference type="AlphaFoldDB" id="A0A7J7MUF2"/>
<dbReference type="InterPro" id="IPR027705">
    <property type="entry name" value="Flotillin_fam"/>
</dbReference>
<keyword evidence="2" id="KW-1003">Cell membrane</keyword>
<proteinExistence type="inferred from homology"/>
<dbReference type="InterPro" id="IPR036013">
    <property type="entry name" value="Band_7/SPFH_dom_sf"/>
</dbReference>
<comment type="subcellular location">
    <subcellularLocation>
        <location evidence="2">Cell membrane</location>
        <topology evidence="2">Lipid-anchor</topology>
    </subcellularLocation>
    <subcellularLocation>
        <location evidence="2">Membrane</location>
        <location evidence="2">Caveola</location>
    </subcellularLocation>
    <subcellularLocation>
        <location evidence="1">Endomembrane system</location>
    </subcellularLocation>
</comment>
<dbReference type="GO" id="GO:0005901">
    <property type="term" value="C:caveola"/>
    <property type="evidence" value="ECO:0007669"/>
    <property type="project" value="UniProtKB-SubCell"/>
</dbReference>
<evidence type="ECO:0000313" key="4">
    <source>
        <dbReference type="Proteomes" id="UP000541444"/>
    </source>
</evidence>
<dbReference type="Proteomes" id="UP000541444">
    <property type="component" value="Unassembled WGS sequence"/>
</dbReference>